<protein>
    <submittedName>
        <fullName evidence="1">Uncharacterized protein</fullName>
    </submittedName>
</protein>
<keyword evidence="3" id="KW-1185">Reference proteome</keyword>
<comment type="caution">
    <text evidence="1">The sequence shown here is derived from an EMBL/GenBank/DDBJ whole genome shotgun (WGS) entry which is preliminary data.</text>
</comment>
<organism evidence="1 3">
    <name type="scientific">Didymodactylos carnosus</name>
    <dbReference type="NCBI Taxonomy" id="1234261"/>
    <lineage>
        <taxon>Eukaryota</taxon>
        <taxon>Metazoa</taxon>
        <taxon>Spiralia</taxon>
        <taxon>Gnathifera</taxon>
        <taxon>Rotifera</taxon>
        <taxon>Eurotatoria</taxon>
        <taxon>Bdelloidea</taxon>
        <taxon>Philodinida</taxon>
        <taxon>Philodinidae</taxon>
        <taxon>Didymodactylos</taxon>
    </lineage>
</organism>
<dbReference type="Proteomes" id="UP000681722">
    <property type="component" value="Unassembled WGS sequence"/>
</dbReference>
<dbReference type="AlphaFoldDB" id="A0A815RIW8"/>
<dbReference type="OrthoDB" id="10406170at2759"/>
<reference evidence="1" key="1">
    <citation type="submission" date="2021-02" db="EMBL/GenBank/DDBJ databases">
        <authorList>
            <person name="Nowell W R."/>
        </authorList>
    </citation>
    <scope>NUCLEOTIDE SEQUENCE</scope>
</reference>
<name>A0A815RIW8_9BILA</name>
<sequence length="147" mass="16643">INTRRFQSVRRSSQSSLSDVKHIITEIKSVSLDNLSSVICQILSKDTSYAVRFGDQLSENKKYLVQQHSRTTDRTENLFSQIPKHDIMLQINEDKDDLPHPSIVAFPSVKNQFQMDLGTEDQTIPSHETARCFDCGTALQCADKTIA</sequence>
<feature type="non-terminal residue" evidence="1">
    <location>
        <position position="1"/>
    </location>
</feature>
<evidence type="ECO:0000313" key="1">
    <source>
        <dbReference type="EMBL" id="CAF1478235.1"/>
    </source>
</evidence>
<dbReference type="Proteomes" id="UP000663829">
    <property type="component" value="Unassembled WGS sequence"/>
</dbReference>
<evidence type="ECO:0000313" key="2">
    <source>
        <dbReference type="EMBL" id="CAF4343859.1"/>
    </source>
</evidence>
<dbReference type="EMBL" id="CAJOBC010086426">
    <property type="protein sequence ID" value="CAF4343859.1"/>
    <property type="molecule type" value="Genomic_DNA"/>
</dbReference>
<evidence type="ECO:0000313" key="3">
    <source>
        <dbReference type="Proteomes" id="UP000663829"/>
    </source>
</evidence>
<accession>A0A815RIW8</accession>
<dbReference type="EMBL" id="CAJNOQ010020949">
    <property type="protein sequence ID" value="CAF1478235.1"/>
    <property type="molecule type" value="Genomic_DNA"/>
</dbReference>
<proteinExistence type="predicted"/>
<gene>
    <name evidence="1" type="ORF">GPM918_LOCUS35725</name>
    <name evidence="2" type="ORF">SRO942_LOCUS36449</name>
</gene>